<gene>
    <name evidence="1" type="ORF">HMPREF1534_01834</name>
</gene>
<keyword evidence="2" id="KW-1185">Reference proteome</keyword>
<comment type="caution">
    <text evidence="1">The sequence shown here is derived from an EMBL/GenBank/DDBJ whole genome shotgun (WGS) entry which is preliminary data.</text>
</comment>
<evidence type="ECO:0000313" key="2">
    <source>
        <dbReference type="Proteomes" id="UP000017831"/>
    </source>
</evidence>
<organism evidence="1 2">
    <name type="scientific">Phocaeicola massiliensis B84634 = Timone 84634 = DSM 17679 = JCM 13223</name>
    <dbReference type="NCBI Taxonomy" id="1121098"/>
    <lineage>
        <taxon>Bacteria</taxon>
        <taxon>Pseudomonadati</taxon>
        <taxon>Bacteroidota</taxon>
        <taxon>Bacteroidia</taxon>
        <taxon>Bacteroidales</taxon>
        <taxon>Bacteroidaceae</taxon>
        <taxon>Phocaeicola</taxon>
    </lineage>
</organism>
<dbReference type="STRING" id="1121098.HMPREF1534_01834"/>
<dbReference type="InterPro" id="IPR038670">
    <property type="entry name" value="HslJ-like_sf"/>
</dbReference>
<dbReference type="EMBL" id="AQHY01000022">
    <property type="protein sequence ID" value="EOA55020.1"/>
    <property type="molecule type" value="Genomic_DNA"/>
</dbReference>
<dbReference type="Proteomes" id="UP000017831">
    <property type="component" value="Unassembled WGS sequence"/>
</dbReference>
<evidence type="ECO:0000313" key="1">
    <source>
        <dbReference type="EMBL" id="EOA55020.1"/>
    </source>
</evidence>
<dbReference type="InterPro" id="IPR032316">
    <property type="entry name" value="DUF4847"/>
</dbReference>
<reference evidence="1 2" key="1">
    <citation type="submission" date="2013-04" db="EMBL/GenBank/DDBJ databases">
        <title>The Genome Sequence of Bacteroides massiliensis DSM 17679.</title>
        <authorList>
            <consortium name="The Broad Institute Genomics Platform"/>
            <person name="Earl A."/>
            <person name="Ward D."/>
            <person name="Feldgarden M."/>
            <person name="Gevers D."/>
            <person name="Martens E."/>
            <person name="Fenner L."/>
            <person name="Roux V."/>
            <person name="Mallet M.N."/>
            <person name="Raoult D."/>
            <person name="Walker B."/>
            <person name="Young S."/>
            <person name="Zeng Q."/>
            <person name="Gargeya S."/>
            <person name="Fitzgerald M."/>
            <person name="Haas B."/>
            <person name="Abouelleil A."/>
            <person name="Allen A.W."/>
            <person name="Alvarado L."/>
            <person name="Arachchi H.M."/>
            <person name="Berlin A.M."/>
            <person name="Chapman S.B."/>
            <person name="Gainer-Dewar J."/>
            <person name="Goldberg J."/>
            <person name="Griggs A."/>
            <person name="Gujja S."/>
            <person name="Hansen M."/>
            <person name="Howarth C."/>
            <person name="Imamovic A."/>
            <person name="Ireland A."/>
            <person name="Larimer J."/>
            <person name="McCowan C."/>
            <person name="Murphy C."/>
            <person name="Pearson M."/>
            <person name="Poon T.W."/>
            <person name="Priest M."/>
            <person name="Roberts A."/>
            <person name="Saif S."/>
            <person name="Shea T."/>
            <person name="Sisk P."/>
            <person name="Sykes S."/>
            <person name="Wortman J."/>
            <person name="Nusbaum C."/>
            <person name="Birren B."/>
        </authorList>
    </citation>
    <scope>NUCLEOTIDE SEQUENCE [LARGE SCALE GENOMIC DNA]</scope>
    <source>
        <strain evidence="2">B84634 / Timone 84634 / DSM 17679 / JCM 13223</strain>
    </source>
</reference>
<sequence length="149" mass="17057">MKLKSILYLLITLPLLWSCNNEDNIEDIFSSGTWYLINFYGGGLDDAGTPEFTPKDDNATLEVIQKFTIVFNNDNTFKASAQNITFEGIWEANGKDRSVSINIEDRRNSTNLSNKFMDALVNARFYKGDSNYLRLAPEDKKSFIQLRHN</sequence>
<name>U6REV6_9BACT</name>
<dbReference type="AlphaFoldDB" id="U6REV6"/>
<dbReference type="RefSeq" id="WP_005939939.1">
    <property type="nucleotide sequence ID" value="NZ_KB890353.1"/>
</dbReference>
<protein>
    <recommendedName>
        <fullName evidence="3">DUF4847 domain-containing protein</fullName>
    </recommendedName>
</protein>
<dbReference type="eggNOG" id="ENOG5033R9T">
    <property type="taxonomic scope" value="Bacteria"/>
</dbReference>
<evidence type="ECO:0008006" key="3">
    <source>
        <dbReference type="Google" id="ProtNLM"/>
    </source>
</evidence>
<accession>U6REV6</accession>
<dbReference type="PATRIC" id="fig|1121098.3.peg.1865"/>
<proteinExistence type="predicted"/>
<dbReference type="Gene3D" id="2.40.128.270">
    <property type="match status" value="1"/>
</dbReference>
<dbReference type="Pfam" id="PF16139">
    <property type="entry name" value="DUF4847"/>
    <property type="match status" value="1"/>
</dbReference>
<dbReference type="GeneID" id="60062199"/>
<dbReference type="HOGENOM" id="CLU_1559901_0_0_10"/>
<dbReference type="OrthoDB" id="1050555at2"/>